<gene>
    <name evidence="1" type="ordered locus">MTR_5g021070</name>
</gene>
<evidence type="ECO:0000313" key="1">
    <source>
        <dbReference type="EMBL" id="AES95038.1"/>
    </source>
</evidence>
<keyword evidence="3" id="KW-1185">Reference proteome</keyword>
<evidence type="ECO:0000313" key="2">
    <source>
        <dbReference type="EnsemblPlants" id="AES95038"/>
    </source>
</evidence>
<evidence type="ECO:0000313" key="3">
    <source>
        <dbReference type="Proteomes" id="UP000002051"/>
    </source>
</evidence>
<reference evidence="1 3" key="2">
    <citation type="journal article" date="2014" name="BMC Genomics">
        <title>An improved genome release (version Mt4.0) for the model legume Medicago truncatula.</title>
        <authorList>
            <person name="Tang H."/>
            <person name="Krishnakumar V."/>
            <person name="Bidwell S."/>
            <person name="Rosen B."/>
            <person name="Chan A."/>
            <person name="Zhou S."/>
            <person name="Gentzbittel L."/>
            <person name="Childs K.L."/>
            <person name="Yandell M."/>
            <person name="Gundlach H."/>
            <person name="Mayer K.F."/>
            <person name="Schwartz D.C."/>
            <person name="Town C.D."/>
        </authorList>
    </citation>
    <scope>GENOME REANNOTATION</scope>
    <source>
        <strain evidence="2 3">cv. Jemalong A17</strain>
    </source>
</reference>
<reference evidence="2" key="3">
    <citation type="submission" date="2015-04" db="UniProtKB">
        <authorList>
            <consortium name="EnsemblPlants"/>
        </authorList>
    </citation>
    <scope>IDENTIFICATION</scope>
    <source>
        <strain evidence="2">cv. Jemalong A17</strain>
    </source>
</reference>
<sequence length="97" mass="10826">MVEDFTRYQVISARTVLDRIGKARVLARQMIDVVRKFGGLVRESAVTPCPIRCGTLNTPPHDQHYWAWFVDINGGWSDRGYLIAGGPIDLGEALIPT</sequence>
<dbReference type="EMBL" id="CM001221">
    <property type="protein sequence ID" value="AES95038.1"/>
    <property type="molecule type" value="Genomic_DNA"/>
</dbReference>
<reference evidence="1 3" key="1">
    <citation type="journal article" date="2011" name="Nature">
        <title>The Medicago genome provides insight into the evolution of rhizobial symbioses.</title>
        <authorList>
            <person name="Young N.D."/>
            <person name="Debelle F."/>
            <person name="Oldroyd G.E."/>
            <person name="Geurts R."/>
            <person name="Cannon S.B."/>
            <person name="Udvardi M.K."/>
            <person name="Benedito V.A."/>
            <person name="Mayer K.F."/>
            <person name="Gouzy J."/>
            <person name="Schoof H."/>
            <person name="Van de Peer Y."/>
            <person name="Proost S."/>
            <person name="Cook D.R."/>
            <person name="Meyers B.C."/>
            <person name="Spannagl M."/>
            <person name="Cheung F."/>
            <person name="De Mita S."/>
            <person name="Krishnakumar V."/>
            <person name="Gundlach H."/>
            <person name="Zhou S."/>
            <person name="Mudge J."/>
            <person name="Bharti A.K."/>
            <person name="Murray J.D."/>
            <person name="Naoumkina M.A."/>
            <person name="Rosen B."/>
            <person name="Silverstein K.A."/>
            <person name="Tang H."/>
            <person name="Rombauts S."/>
            <person name="Zhao P.X."/>
            <person name="Zhou P."/>
            <person name="Barbe V."/>
            <person name="Bardou P."/>
            <person name="Bechner M."/>
            <person name="Bellec A."/>
            <person name="Berger A."/>
            <person name="Berges H."/>
            <person name="Bidwell S."/>
            <person name="Bisseling T."/>
            <person name="Choisne N."/>
            <person name="Couloux A."/>
            <person name="Denny R."/>
            <person name="Deshpande S."/>
            <person name="Dai X."/>
            <person name="Doyle J.J."/>
            <person name="Dudez A.M."/>
            <person name="Farmer A.D."/>
            <person name="Fouteau S."/>
            <person name="Franken C."/>
            <person name="Gibelin C."/>
            <person name="Gish J."/>
            <person name="Goldstein S."/>
            <person name="Gonzalez A.J."/>
            <person name="Green P.J."/>
            <person name="Hallab A."/>
            <person name="Hartog M."/>
            <person name="Hua A."/>
            <person name="Humphray S.J."/>
            <person name="Jeong D.H."/>
            <person name="Jing Y."/>
            <person name="Jocker A."/>
            <person name="Kenton S.M."/>
            <person name="Kim D.J."/>
            <person name="Klee K."/>
            <person name="Lai H."/>
            <person name="Lang C."/>
            <person name="Lin S."/>
            <person name="Macmil S.L."/>
            <person name="Magdelenat G."/>
            <person name="Matthews L."/>
            <person name="McCorrison J."/>
            <person name="Monaghan E.L."/>
            <person name="Mun J.H."/>
            <person name="Najar F.Z."/>
            <person name="Nicholson C."/>
            <person name="Noirot C."/>
            <person name="O'Bleness M."/>
            <person name="Paule C.R."/>
            <person name="Poulain J."/>
            <person name="Prion F."/>
            <person name="Qin B."/>
            <person name="Qu C."/>
            <person name="Retzel E.F."/>
            <person name="Riddle C."/>
            <person name="Sallet E."/>
            <person name="Samain S."/>
            <person name="Samson N."/>
            <person name="Sanders I."/>
            <person name="Saurat O."/>
            <person name="Scarpelli C."/>
            <person name="Schiex T."/>
            <person name="Segurens B."/>
            <person name="Severin A.J."/>
            <person name="Sherrier D.J."/>
            <person name="Shi R."/>
            <person name="Sims S."/>
            <person name="Singer S.R."/>
            <person name="Sinharoy S."/>
            <person name="Sterck L."/>
            <person name="Viollet A."/>
            <person name="Wang B.B."/>
            <person name="Wang K."/>
            <person name="Wang M."/>
            <person name="Wang X."/>
            <person name="Warfsmann J."/>
            <person name="Weissenbach J."/>
            <person name="White D.D."/>
            <person name="White J.D."/>
            <person name="Wiley G.B."/>
            <person name="Wincker P."/>
            <person name="Xing Y."/>
            <person name="Yang L."/>
            <person name="Yao Z."/>
            <person name="Ying F."/>
            <person name="Zhai J."/>
            <person name="Zhou L."/>
            <person name="Zuber A."/>
            <person name="Denarie J."/>
            <person name="Dixon R.A."/>
            <person name="May G.D."/>
            <person name="Schwartz D.C."/>
            <person name="Rogers J."/>
            <person name="Quetier F."/>
            <person name="Town C.D."/>
            <person name="Roe B.A."/>
        </authorList>
    </citation>
    <scope>NUCLEOTIDE SEQUENCE [LARGE SCALE GENOMIC DNA]</scope>
    <source>
        <strain evidence="1">A17</strain>
        <strain evidence="2 3">cv. Jemalong A17</strain>
    </source>
</reference>
<dbReference type="PaxDb" id="3880-AES95038"/>
<dbReference type="Proteomes" id="UP000002051">
    <property type="component" value="Chromosome 5"/>
</dbReference>
<protein>
    <submittedName>
        <fullName evidence="1 2">Uncharacterized protein</fullName>
    </submittedName>
</protein>
<accession>G7KF18</accession>
<name>G7KF18_MEDTR</name>
<organism evidence="1 3">
    <name type="scientific">Medicago truncatula</name>
    <name type="common">Barrel medic</name>
    <name type="synonym">Medicago tribuloides</name>
    <dbReference type="NCBI Taxonomy" id="3880"/>
    <lineage>
        <taxon>Eukaryota</taxon>
        <taxon>Viridiplantae</taxon>
        <taxon>Streptophyta</taxon>
        <taxon>Embryophyta</taxon>
        <taxon>Tracheophyta</taxon>
        <taxon>Spermatophyta</taxon>
        <taxon>Magnoliopsida</taxon>
        <taxon>eudicotyledons</taxon>
        <taxon>Gunneridae</taxon>
        <taxon>Pentapetalae</taxon>
        <taxon>rosids</taxon>
        <taxon>fabids</taxon>
        <taxon>Fabales</taxon>
        <taxon>Fabaceae</taxon>
        <taxon>Papilionoideae</taxon>
        <taxon>50 kb inversion clade</taxon>
        <taxon>NPAAA clade</taxon>
        <taxon>Hologalegina</taxon>
        <taxon>IRL clade</taxon>
        <taxon>Trifolieae</taxon>
        <taxon>Medicago</taxon>
    </lineage>
</organism>
<proteinExistence type="predicted"/>
<dbReference type="AlphaFoldDB" id="G7KF18"/>
<dbReference type="EnsemblPlants" id="AES95038">
    <property type="protein sequence ID" value="AES95038"/>
    <property type="gene ID" value="MTR_5g021070"/>
</dbReference>
<dbReference type="HOGENOM" id="CLU_2349970_0_0_1"/>